<organism evidence="2 3">
    <name type="scientific">Diaporthe helianthi</name>
    <dbReference type="NCBI Taxonomy" id="158607"/>
    <lineage>
        <taxon>Eukaryota</taxon>
        <taxon>Fungi</taxon>
        <taxon>Dikarya</taxon>
        <taxon>Ascomycota</taxon>
        <taxon>Pezizomycotina</taxon>
        <taxon>Sordariomycetes</taxon>
        <taxon>Sordariomycetidae</taxon>
        <taxon>Diaporthales</taxon>
        <taxon>Diaporthaceae</taxon>
        <taxon>Diaporthe</taxon>
    </lineage>
</organism>
<gene>
    <name evidence="2" type="ORF">DHEL01_v211374</name>
</gene>
<protein>
    <submittedName>
        <fullName evidence="2">Uncharacterized protein</fullName>
    </submittedName>
</protein>
<name>A0A2P5HJ19_DIAHE</name>
<dbReference type="EMBL" id="MAVT02001732">
    <property type="protein sequence ID" value="POS70231.1"/>
    <property type="molecule type" value="Genomic_DNA"/>
</dbReference>
<feature type="region of interest" description="Disordered" evidence="1">
    <location>
        <begin position="31"/>
        <end position="52"/>
    </location>
</feature>
<dbReference type="AlphaFoldDB" id="A0A2P5HJ19"/>
<sequence length="112" mass="12229">MHTYHRTKQFGVYNDITTSDTNALEKDLHGPERNQWGIHGAKAPRFPAGPSTMEVSVPLTKTRCHDEPFKSSTADQAVANGEARVFCEIISFVYKPASTCIPPPSISLLAAA</sequence>
<evidence type="ECO:0000313" key="3">
    <source>
        <dbReference type="Proteomes" id="UP000094444"/>
    </source>
</evidence>
<evidence type="ECO:0000313" key="2">
    <source>
        <dbReference type="EMBL" id="POS70231.1"/>
    </source>
</evidence>
<keyword evidence="3" id="KW-1185">Reference proteome</keyword>
<dbReference type="InParanoid" id="A0A2P5HJ19"/>
<reference evidence="2" key="1">
    <citation type="submission" date="2017-09" db="EMBL/GenBank/DDBJ databases">
        <title>Polyketide synthases of a Diaporthe helianthi virulent isolate.</title>
        <authorList>
            <person name="Baroncelli R."/>
        </authorList>
    </citation>
    <scope>NUCLEOTIDE SEQUENCE [LARGE SCALE GENOMIC DNA]</scope>
    <source>
        <strain evidence="2">7/96</strain>
    </source>
</reference>
<accession>A0A2P5HJ19</accession>
<comment type="caution">
    <text evidence="2">The sequence shown here is derived from an EMBL/GenBank/DDBJ whole genome shotgun (WGS) entry which is preliminary data.</text>
</comment>
<proteinExistence type="predicted"/>
<dbReference type="Proteomes" id="UP000094444">
    <property type="component" value="Unassembled WGS sequence"/>
</dbReference>
<evidence type="ECO:0000256" key="1">
    <source>
        <dbReference type="SAM" id="MobiDB-lite"/>
    </source>
</evidence>